<organism evidence="4 5">
    <name type="scientific">Psychrobacter fozii</name>
    <dbReference type="NCBI Taxonomy" id="198480"/>
    <lineage>
        <taxon>Bacteria</taxon>
        <taxon>Pseudomonadati</taxon>
        <taxon>Pseudomonadota</taxon>
        <taxon>Gammaproteobacteria</taxon>
        <taxon>Moraxellales</taxon>
        <taxon>Moraxellaceae</taxon>
        <taxon>Psychrobacter</taxon>
    </lineage>
</organism>
<keyword evidence="5" id="KW-1185">Reference proteome</keyword>
<dbReference type="EMBL" id="QJSU01000001">
    <property type="protein sequence ID" value="PYE40870.1"/>
    <property type="molecule type" value="Genomic_DNA"/>
</dbReference>
<feature type="domain" description="Cytidyltransferase-like" evidence="3">
    <location>
        <begin position="34"/>
        <end position="157"/>
    </location>
</feature>
<evidence type="ECO:0000256" key="1">
    <source>
        <dbReference type="ARBA" id="ARBA00022679"/>
    </source>
</evidence>
<evidence type="ECO:0000313" key="5">
    <source>
        <dbReference type="Proteomes" id="UP000247746"/>
    </source>
</evidence>
<dbReference type="AlphaFoldDB" id="A0A2V4V7Y0"/>
<dbReference type="InterPro" id="IPR050385">
    <property type="entry name" value="Archaeal_FAD_synthase"/>
</dbReference>
<comment type="caution">
    <text evidence="4">The sequence shown here is derived from an EMBL/GenBank/DDBJ whole genome shotgun (WGS) entry which is preliminary data.</text>
</comment>
<dbReference type="Pfam" id="PF01467">
    <property type="entry name" value="CTP_transf_like"/>
    <property type="match status" value="1"/>
</dbReference>
<sequence length="167" mass="19714">MTNCINQSCTLQIQFNYLTVFDIFFERIKMIIGYTTGVFDLFHIGHVNILRNAKSMCDRLIVGVTVDELTLYKNKQSVVSFEERIEVVRACRYVDLAVPQEDMNKLEALNRYKFNIIFVGDDWYKTEKWIDFETEFQAKNVRVIYFPYTKSTSSTLINETLKKLRDS</sequence>
<protein>
    <submittedName>
        <fullName evidence="4">Choline-phosphate cytidylyltransferase/glycerol-3-phosphate cytidylyltransferase</fullName>
    </submittedName>
</protein>
<dbReference type="InterPro" id="IPR004821">
    <property type="entry name" value="Cyt_trans-like"/>
</dbReference>
<proteinExistence type="predicted"/>
<dbReference type="InterPro" id="IPR014729">
    <property type="entry name" value="Rossmann-like_a/b/a_fold"/>
</dbReference>
<evidence type="ECO:0000259" key="3">
    <source>
        <dbReference type="Pfam" id="PF01467"/>
    </source>
</evidence>
<accession>A0A2V4V7Y0</accession>
<gene>
    <name evidence="4" type="ORF">DFP82_101183</name>
</gene>
<evidence type="ECO:0000313" key="4">
    <source>
        <dbReference type="EMBL" id="PYE40870.1"/>
    </source>
</evidence>
<evidence type="ECO:0000256" key="2">
    <source>
        <dbReference type="ARBA" id="ARBA00022695"/>
    </source>
</evidence>
<dbReference type="PANTHER" id="PTHR43793">
    <property type="entry name" value="FAD SYNTHASE"/>
    <property type="match status" value="1"/>
</dbReference>
<dbReference type="Gene3D" id="3.40.50.620">
    <property type="entry name" value="HUPs"/>
    <property type="match status" value="1"/>
</dbReference>
<name>A0A2V4V7Y0_9GAMM</name>
<dbReference type="SUPFAM" id="SSF52374">
    <property type="entry name" value="Nucleotidylyl transferase"/>
    <property type="match status" value="1"/>
</dbReference>
<dbReference type="Proteomes" id="UP000247746">
    <property type="component" value="Unassembled WGS sequence"/>
</dbReference>
<dbReference type="GO" id="GO:0016779">
    <property type="term" value="F:nucleotidyltransferase activity"/>
    <property type="evidence" value="ECO:0007669"/>
    <property type="project" value="UniProtKB-KW"/>
</dbReference>
<dbReference type="NCBIfam" id="TIGR00125">
    <property type="entry name" value="cyt_tran_rel"/>
    <property type="match status" value="1"/>
</dbReference>
<keyword evidence="2 4" id="KW-0548">Nucleotidyltransferase</keyword>
<reference evidence="4 5" key="1">
    <citation type="submission" date="2018-06" db="EMBL/GenBank/DDBJ databases">
        <title>Genomic Encyclopedia of Type Strains, Phase III (KMG-III): the genomes of soil and plant-associated and newly described type strains.</title>
        <authorList>
            <person name="Whitman W."/>
        </authorList>
    </citation>
    <scope>NUCLEOTIDE SEQUENCE [LARGE SCALE GENOMIC DNA]</scope>
    <source>
        <strain evidence="4 5">CECT 5889</strain>
    </source>
</reference>
<dbReference type="PANTHER" id="PTHR43793:SF1">
    <property type="entry name" value="FAD SYNTHASE"/>
    <property type="match status" value="1"/>
</dbReference>
<keyword evidence="1 4" id="KW-0808">Transferase</keyword>